<dbReference type="InterPro" id="IPR029044">
    <property type="entry name" value="Nucleotide-diphossugar_trans"/>
</dbReference>
<gene>
    <name evidence="4" type="ORF">H9865_12045</name>
</gene>
<proteinExistence type="predicted"/>
<dbReference type="AlphaFoldDB" id="A0A9D1V6S7"/>
<evidence type="ECO:0000256" key="2">
    <source>
        <dbReference type="ARBA" id="ARBA00022679"/>
    </source>
</evidence>
<dbReference type="PANTHER" id="PTHR22916:SF51">
    <property type="entry name" value="GLYCOSYLTRANSFERASE EPSH-RELATED"/>
    <property type="match status" value="1"/>
</dbReference>
<dbReference type="PANTHER" id="PTHR22916">
    <property type="entry name" value="GLYCOSYLTRANSFERASE"/>
    <property type="match status" value="1"/>
</dbReference>
<dbReference type="GO" id="GO:0016757">
    <property type="term" value="F:glycosyltransferase activity"/>
    <property type="evidence" value="ECO:0007669"/>
    <property type="project" value="UniProtKB-KW"/>
</dbReference>
<sequence>MPTISIITSVYDAKDYLPLTVKSILAQTFTDFELILVEDGSPNGCGELCDELARTDGRIRVVHKPNGGPASAANAGLDAATGRYISYVDSDDLLEPDFLQTLYNMVQESGCPLAACGAECIDEEGNRLGRGVAVADDLLGEGDALDQFYDVLRDGGMYCMVTWNKLYDARLFEGVRHDETMFFGDDANIMDKIYNGQRIVATNEPLYLYRVRTGNMTSAAFSVKKLDDLRLYGSWVDFFAQKPDRPDLYRRAVARYWQVFYLFYVHARKAGPLSPELKAGFAKHKKKLNGLLSAILKCPYVPAGEKLRAALFVLSPEGCYRLAAARGALHKEKEAGE</sequence>
<evidence type="ECO:0000259" key="3">
    <source>
        <dbReference type="Pfam" id="PF00535"/>
    </source>
</evidence>
<dbReference type="Gene3D" id="3.90.550.10">
    <property type="entry name" value="Spore Coat Polysaccharide Biosynthesis Protein SpsA, Chain A"/>
    <property type="match status" value="1"/>
</dbReference>
<evidence type="ECO:0000256" key="1">
    <source>
        <dbReference type="ARBA" id="ARBA00022676"/>
    </source>
</evidence>
<dbReference type="CDD" id="cd00761">
    <property type="entry name" value="Glyco_tranf_GTA_type"/>
    <property type="match status" value="1"/>
</dbReference>
<dbReference type="EC" id="2.4.-.-" evidence="4"/>
<dbReference type="InterPro" id="IPR001173">
    <property type="entry name" value="Glyco_trans_2-like"/>
</dbReference>
<evidence type="ECO:0000313" key="4">
    <source>
        <dbReference type="EMBL" id="HIX06809.1"/>
    </source>
</evidence>
<keyword evidence="1 4" id="KW-0328">Glycosyltransferase</keyword>
<evidence type="ECO:0000313" key="5">
    <source>
        <dbReference type="Proteomes" id="UP000824193"/>
    </source>
</evidence>
<comment type="caution">
    <text evidence="4">The sequence shown here is derived from an EMBL/GenBank/DDBJ whole genome shotgun (WGS) entry which is preliminary data.</text>
</comment>
<reference evidence="4" key="2">
    <citation type="submission" date="2021-04" db="EMBL/GenBank/DDBJ databases">
        <authorList>
            <person name="Gilroy R."/>
        </authorList>
    </citation>
    <scope>NUCLEOTIDE SEQUENCE</scope>
    <source>
        <strain evidence="4">2239</strain>
    </source>
</reference>
<reference evidence="4" key="1">
    <citation type="journal article" date="2021" name="PeerJ">
        <title>Extensive microbial diversity within the chicken gut microbiome revealed by metagenomics and culture.</title>
        <authorList>
            <person name="Gilroy R."/>
            <person name="Ravi A."/>
            <person name="Getino M."/>
            <person name="Pursley I."/>
            <person name="Horton D.L."/>
            <person name="Alikhan N.F."/>
            <person name="Baker D."/>
            <person name="Gharbi K."/>
            <person name="Hall N."/>
            <person name="Watson M."/>
            <person name="Adriaenssens E.M."/>
            <person name="Foster-Nyarko E."/>
            <person name="Jarju S."/>
            <person name="Secka A."/>
            <person name="Antonio M."/>
            <person name="Oren A."/>
            <person name="Chaudhuri R.R."/>
            <person name="La Ragione R."/>
            <person name="Hildebrand F."/>
            <person name="Pallen M.J."/>
        </authorList>
    </citation>
    <scope>NUCLEOTIDE SEQUENCE</scope>
    <source>
        <strain evidence="4">2239</strain>
    </source>
</reference>
<protein>
    <submittedName>
        <fullName evidence="4">Glycosyltransferase</fullName>
        <ecNumber evidence="4">2.4.-.-</ecNumber>
    </submittedName>
</protein>
<dbReference type="Proteomes" id="UP000824193">
    <property type="component" value="Unassembled WGS sequence"/>
</dbReference>
<feature type="domain" description="Glycosyltransferase 2-like" evidence="3">
    <location>
        <begin position="5"/>
        <end position="131"/>
    </location>
</feature>
<keyword evidence="2 4" id="KW-0808">Transferase</keyword>
<organism evidence="4 5">
    <name type="scientific">Candidatus Allofournierella pullicola</name>
    <dbReference type="NCBI Taxonomy" id="2838596"/>
    <lineage>
        <taxon>Bacteria</taxon>
        <taxon>Bacillati</taxon>
        <taxon>Bacillota</taxon>
        <taxon>Clostridia</taxon>
        <taxon>Eubacteriales</taxon>
        <taxon>Oscillospiraceae</taxon>
        <taxon>Allofournierella</taxon>
    </lineage>
</organism>
<dbReference type="EMBL" id="DXFW01000040">
    <property type="protein sequence ID" value="HIX06809.1"/>
    <property type="molecule type" value="Genomic_DNA"/>
</dbReference>
<name>A0A9D1V6S7_9FIRM</name>
<accession>A0A9D1V6S7</accession>
<dbReference type="Pfam" id="PF00535">
    <property type="entry name" value="Glycos_transf_2"/>
    <property type="match status" value="1"/>
</dbReference>
<dbReference type="SUPFAM" id="SSF53448">
    <property type="entry name" value="Nucleotide-diphospho-sugar transferases"/>
    <property type="match status" value="1"/>
</dbReference>